<feature type="region of interest" description="Disordered" evidence="1">
    <location>
        <begin position="1"/>
        <end position="26"/>
    </location>
</feature>
<proteinExistence type="predicted"/>
<dbReference type="AlphaFoldDB" id="A0A0F9FCM5"/>
<protein>
    <submittedName>
        <fullName evidence="2">Uncharacterized protein</fullName>
    </submittedName>
</protein>
<evidence type="ECO:0000313" key="2">
    <source>
        <dbReference type="EMBL" id="KKL83993.1"/>
    </source>
</evidence>
<comment type="caution">
    <text evidence="2">The sequence shown here is derived from an EMBL/GenBank/DDBJ whole genome shotgun (WGS) entry which is preliminary data.</text>
</comment>
<accession>A0A0F9FCM5</accession>
<name>A0A0F9FCM5_9ZZZZ</name>
<feature type="non-terminal residue" evidence="2">
    <location>
        <position position="95"/>
    </location>
</feature>
<gene>
    <name evidence="2" type="ORF">LCGC14_1969230</name>
</gene>
<dbReference type="EMBL" id="LAZR01021826">
    <property type="protein sequence ID" value="KKL83993.1"/>
    <property type="molecule type" value="Genomic_DNA"/>
</dbReference>
<evidence type="ECO:0000256" key="1">
    <source>
        <dbReference type="SAM" id="MobiDB-lite"/>
    </source>
</evidence>
<sequence>MSKPANHMSRDEFRARHKAKTKKHKYNAKRKTYKGITYPSIAQADYAEKLDLELLCGDIIWWSPEAIFQLTPDDRYQIDFQVQYISGEVEGIEVK</sequence>
<feature type="compositionally biased region" description="Basic residues" evidence="1">
    <location>
        <begin position="15"/>
        <end position="26"/>
    </location>
</feature>
<organism evidence="2">
    <name type="scientific">marine sediment metagenome</name>
    <dbReference type="NCBI Taxonomy" id="412755"/>
    <lineage>
        <taxon>unclassified sequences</taxon>
        <taxon>metagenomes</taxon>
        <taxon>ecological metagenomes</taxon>
    </lineage>
</organism>
<reference evidence="2" key="1">
    <citation type="journal article" date="2015" name="Nature">
        <title>Complex archaea that bridge the gap between prokaryotes and eukaryotes.</title>
        <authorList>
            <person name="Spang A."/>
            <person name="Saw J.H."/>
            <person name="Jorgensen S.L."/>
            <person name="Zaremba-Niedzwiedzka K."/>
            <person name="Martijn J."/>
            <person name="Lind A.E."/>
            <person name="van Eijk R."/>
            <person name="Schleper C."/>
            <person name="Guy L."/>
            <person name="Ettema T.J."/>
        </authorList>
    </citation>
    <scope>NUCLEOTIDE SEQUENCE</scope>
</reference>